<dbReference type="InterPro" id="IPR029041">
    <property type="entry name" value="FAD-linked_oxidoreductase-like"/>
</dbReference>
<gene>
    <name evidence="3" type="ORF">ACFS7Z_18815</name>
</gene>
<feature type="domain" description="Proline dehydrogenase" evidence="2">
    <location>
        <begin position="84"/>
        <end position="383"/>
    </location>
</feature>
<dbReference type="Pfam" id="PF01619">
    <property type="entry name" value="Pro_dh"/>
    <property type="match status" value="1"/>
</dbReference>
<dbReference type="SUPFAM" id="SSF51730">
    <property type="entry name" value="FAD-linked oxidoreductase"/>
    <property type="match status" value="1"/>
</dbReference>
<evidence type="ECO:0000313" key="4">
    <source>
        <dbReference type="Proteomes" id="UP001597641"/>
    </source>
</evidence>
<proteinExistence type="predicted"/>
<evidence type="ECO:0000259" key="2">
    <source>
        <dbReference type="Pfam" id="PF01619"/>
    </source>
</evidence>
<dbReference type="RefSeq" id="WP_377487863.1">
    <property type="nucleotide sequence ID" value="NZ_JBHUOX010000016.1"/>
</dbReference>
<keyword evidence="4" id="KW-1185">Reference proteome</keyword>
<accession>A0ABW6BXW4</accession>
<dbReference type="EMBL" id="JBHUOX010000016">
    <property type="protein sequence ID" value="MFD3002431.1"/>
    <property type="molecule type" value="Genomic_DNA"/>
</dbReference>
<dbReference type="PANTHER" id="PTHR13914">
    <property type="entry name" value="PROLINE OXIDASE"/>
    <property type="match status" value="1"/>
</dbReference>
<name>A0ABW6BXW4_9BACT</name>
<evidence type="ECO:0000313" key="3">
    <source>
        <dbReference type="EMBL" id="MFD3002431.1"/>
    </source>
</evidence>
<organism evidence="3 4">
    <name type="scientific">Pontibacter toksunensis</name>
    <dbReference type="NCBI Taxonomy" id="1332631"/>
    <lineage>
        <taxon>Bacteria</taxon>
        <taxon>Pseudomonadati</taxon>
        <taxon>Bacteroidota</taxon>
        <taxon>Cytophagia</taxon>
        <taxon>Cytophagales</taxon>
        <taxon>Hymenobacteraceae</taxon>
        <taxon>Pontibacter</taxon>
    </lineage>
</organism>
<dbReference type="Gene3D" id="3.20.20.220">
    <property type="match status" value="1"/>
</dbReference>
<reference evidence="4" key="1">
    <citation type="journal article" date="2019" name="Int. J. Syst. Evol. Microbiol.">
        <title>The Global Catalogue of Microorganisms (GCM) 10K type strain sequencing project: providing services to taxonomists for standard genome sequencing and annotation.</title>
        <authorList>
            <consortium name="The Broad Institute Genomics Platform"/>
            <consortium name="The Broad Institute Genome Sequencing Center for Infectious Disease"/>
            <person name="Wu L."/>
            <person name="Ma J."/>
        </authorList>
    </citation>
    <scope>NUCLEOTIDE SEQUENCE [LARGE SCALE GENOMIC DNA]</scope>
    <source>
        <strain evidence="4">KCTC 23984</strain>
    </source>
</reference>
<dbReference type="InterPro" id="IPR002872">
    <property type="entry name" value="Proline_DH_dom"/>
</dbReference>
<protein>
    <submittedName>
        <fullName evidence="3">Proline dehydrogenase family protein</fullName>
    </submittedName>
</protein>
<sequence>MSNTTEFRCVRHFNPENLQVVFRGKKDSELKLAHWLFRLMGSRSLTRLGGSATREWFKSGLPLKGFVIHSVYRHFCGGQTVQEAQQAIRKLQAARVQTVLDHAGKAKKTEEGFNKVQEEVLRTIALAEQSRSFSLISIKLTSIGHKEILQKLAEGTGLSPEEQSDFARTRQRLDAICRTAAEASVTVYIDAEESWLQDPIDALAEEMMLRYNSQQAVVFNTLQMYRTDRLDYLNSFLQRIKEKQVTAGIKLVRGAYHEKEQERAGKYGYTSPVFSRKVDTDHSYNSAIDICLEHLPQVALCAATHNEYSTHYLTRRIRKGEVNHYRDRIHFSQFYGMSDNLTFNLADAGYNTSKYLPYGELATAVPYLIRRVAENTSIAGQIKREQALLEREMNRRRLSEEHKQTDK</sequence>
<evidence type="ECO:0000256" key="1">
    <source>
        <dbReference type="ARBA" id="ARBA00023002"/>
    </source>
</evidence>
<dbReference type="PANTHER" id="PTHR13914:SF0">
    <property type="entry name" value="PROLINE DEHYDROGENASE 1, MITOCHONDRIAL"/>
    <property type="match status" value="1"/>
</dbReference>
<keyword evidence="1" id="KW-0560">Oxidoreductase</keyword>
<comment type="caution">
    <text evidence="3">The sequence shown here is derived from an EMBL/GenBank/DDBJ whole genome shotgun (WGS) entry which is preliminary data.</text>
</comment>
<dbReference type="InterPro" id="IPR015659">
    <property type="entry name" value="Proline_oxidase"/>
</dbReference>
<dbReference type="Proteomes" id="UP001597641">
    <property type="component" value="Unassembled WGS sequence"/>
</dbReference>